<protein>
    <submittedName>
        <fullName evidence="2">Uncharacterized protein</fullName>
    </submittedName>
</protein>
<dbReference type="BioCyc" id="HINF375063:G119K-823-MONOMER"/>
<reference evidence="2 3" key="1">
    <citation type="journal article" date="2007" name="Genome Biol.">
        <title>Characterization and modeling of the Haemophilus influenzae core and supragenomes based on the complete genomic sequences of Rd and 12 clinical nontypeable strains.</title>
        <authorList>
            <person name="Hogg J.S."/>
            <person name="Hu F.Z."/>
            <person name="Janto B."/>
            <person name="Boissy R."/>
            <person name="Hayes J."/>
            <person name="Keefe R."/>
            <person name="Post J.C."/>
            <person name="Ehrlich G.D."/>
        </authorList>
    </citation>
    <scope>NUCLEOTIDE SEQUENCE [LARGE SCALE GENOMIC DNA]</scope>
    <source>
        <strain evidence="2 3">22.4-21</strain>
    </source>
</reference>
<evidence type="ECO:0000313" key="2">
    <source>
        <dbReference type="EMBL" id="EDK14328.1"/>
    </source>
</evidence>
<feature type="chain" id="PRO_5002671616" evidence="1">
    <location>
        <begin position="24"/>
        <end position="178"/>
    </location>
</feature>
<accession>A4NX31</accession>
<evidence type="ECO:0000256" key="1">
    <source>
        <dbReference type="SAM" id="SignalP"/>
    </source>
</evidence>
<sequence>MKKLFLILITVILAGCVSSEFKAYKANKDNFAPNTDRYFSSPIYYQENEFGGPGIGKFYINTSIEKGKMMWSLSTDWISAFNIWLFNNNIAFNVDGTIYKFPSKTIPNTTVIAGMSVEKNIYAVSDEFINKLEKANSAIVRVSGTQSYVERTLSPEDIKNIKWYISYMKSGNRPTQSQ</sequence>
<organism evidence="2 3">
    <name type="scientific">Haemophilus influenzae 22.4-21</name>
    <dbReference type="NCBI Taxonomy" id="375063"/>
    <lineage>
        <taxon>Bacteria</taxon>
        <taxon>Pseudomonadati</taxon>
        <taxon>Pseudomonadota</taxon>
        <taxon>Gammaproteobacteria</taxon>
        <taxon>Pasteurellales</taxon>
        <taxon>Pasteurellaceae</taxon>
        <taxon>Haemophilus</taxon>
    </lineage>
</organism>
<evidence type="ECO:0000313" key="3">
    <source>
        <dbReference type="Proteomes" id="UP000005596"/>
    </source>
</evidence>
<keyword evidence="1" id="KW-0732">Signal</keyword>
<gene>
    <name evidence="2" type="ORF">CGSHiR3021_07772</name>
</gene>
<name>A4NX31_HAEIF</name>
<dbReference type="Proteomes" id="UP000005596">
    <property type="component" value="Unassembled WGS sequence"/>
</dbReference>
<dbReference type="EMBL" id="AAZJ01000003">
    <property type="protein sequence ID" value="EDK14328.1"/>
    <property type="molecule type" value="Genomic_DNA"/>
</dbReference>
<dbReference type="AlphaFoldDB" id="A4NX31"/>
<feature type="signal peptide" evidence="1">
    <location>
        <begin position="1"/>
        <end position="23"/>
    </location>
</feature>
<dbReference type="PROSITE" id="PS51257">
    <property type="entry name" value="PROKAR_LIPOPROTEIN"/>
    <property type="match status" value="1"/>
</dbReference>
<proteinExistence type="predicted"/>